<keyword evidence="9" id="KW-1185">Reference proteome</keyword>
<dbReference type="CDD" id="cd01359">
    <property type="entry name" value="Argininosuccinate_lyase"/>
    <property type="match status" value="1"/>
</dbReference>
<dbReference type="Gene3D" id="1.10.275.10">
    <property type="entry name" value="Fumarase/aspartase (N-terminal domain)"/>
    <property type="match status" value="1"/>
</dbReference>
<dbReference type="InterPro" id="IPR000362">
    <property type="entry name" value="Fumarate_lyase_fam"/>
</dbReference>
<dbReference type="RefSeq" id="WP_211430518.1">
    <property type="nucleotide sequence ID" value="NZ_CP072649.1"/>
</dbReference>
<dbReference type="Pfam" id="PF00206">
    <property type="entry name" value="Lyase_1"/>
    <property type="match status" value="1"/>
</dbReference>
<dbReference type="Pfam" id="PF14698">
    <property type="entry name" value="ASL_C2"/>
    <property type="match status" value="1"/>
</dbReference>
<evidence type="ECO:0000259" key="7">
    <source>
        <dbReference type="Pfam" id="PF14698"/>
    </source>
</evidence>
<keyword evidence="5" id="KW-0963">Cytoplasm</keyword>
<dbReference type="PANTHER" id="PTHR43814">
    <property type="entry name" value="ARGININOSUCCINATE LYASE"/>
    <property type="match status" value="1"/>
</dbReference>
<evidence type="ECO:0000256" key="5">
    <source>
        <dbReference type="HAMAP-Rule" id="MF_00006"/>
    </source>
</evidence>
<sequence>MTADPRLPQSSDAPGLRAAFSAPMADDIAKFVASVETDRHLLEADLRGSLAHVAMLEAVGVLTAEQATRLRHGLERIRAEGLDLDPAYEDVHMNVERRLEDLIGADARLLHTARSRNDQVALDLRLYVRDCEARLRLALAELTTALVDQAEAYADVVLPGYTHVQRAQPVSLAHVLLAYHAALTRDLERLRQPFISPLGAGALAGTAVPIDPRRTAQELGADGVFSNALDAVTDRDFAVNFVFAGALLAVHLSQLAETLILWCSQEFNFIHLPDELTTGSSLMPQKKNPDCLELVRGRAGQCIGELVNLLTTLKGLPVGYNRDLQETKPPVVRVGETVLASVNVCALAIRQMTVHREVMRQAASDEKLYATDLVERLVAQGVPFRTAYTIIGNLVRRGVPFSQVPADEWATLGLRVMPETFTPEQSIAGRTSHGGTSPARITDQIAAARAARREDLS</sequence>
<dbReference type="InterPro" id="IPR022761">
    <property type="entry name" value="Fumarate_lyase_N"/>
</dbReference>
<dbReference type="PANTHER" id="PTHR43814:SF1">
    <property type="entry name" value="ARGININOSUCCINATE LYASE"/>
    <property type="match status" value="1"/>
</dbReference>
<comment type="similarity">
    <text evidence="5">Belongs to the lyase 1 family. Argininosuccinate lyase subfamily.</text>
</comment>
<comment type="subcellular location">
    <subcellularLocation>
        <location evidence="5">Cytoplasm</location>
    </subcellularLocation>
</comment>
<comment type="pathway">
    <text evidence="2 5">Amino-acid biosynthesis; L-arginine biosynthesis; L-arginine from L-ornithine and carbamoyl phosphate: step 3/3.</text>
</comment>
<dbReference type="GO" id="GO:0004056">
    <property type="term" value="F:argininosuccinate lyase activity"/>
    <property type="evidence" value="ECO:0007669"/>
    <property type="project" value="UniProtKB-EC"/>
</dbReference>
<evidence type="ECO:0000256" key="3">
    <source>
        <dbReference type="ARBA" id="ARBA00012338"/>
    </source>
</evidence>
<evidence type="ECO:0000256" key="1">
    <source>
        <dbReference type="ARBA" id="ARBA00000985"/>
    </source>
</evidence>
<dbReference type="InterPro" id="IPR008948">
    <property type="entry name" value="L-Aspartase-like"/>
</dbReference>
<dbReference type="PRINTS" id="PR00149">
    <property type="entry name" value="FUMRATELYASE"/>
</dbReference>
<dbReference type="PROSITE" id="PS00163">
    <property type="entry name" value="FUMARATE_LYASES"/>
    <property type="match status" value="1"/>
</dbReference>
<evidence type="ECO:0000313" key="9">
    <source>
        <dbReference type="Proteomes" id="UP000676506"/>
    </source>
</evidence>
<comment type="catalytic activity">
    <reaction evidence="1 5">
        <text>2-(N(omega)-L-arginino)succinate = fumarate + L-arginine</text>
        <dbReference type="Rhea" id="RHEA:24020"/>
        <dbReference type="ChEBI" id="CHEBI:29806"/>
        <dbReference type="ChEBI" id="CHEBI:32682"/>
        <dbReference type="ChEBI" id="CHEBI:57472"/>
        <dbReference type="EC" id="4.3.2.1"/>
    </reaction>
</comment>
<proteinExistence type="inferred from homology"/>
<dbReference type="InterPro" id="IPR020557">
    <property type="entry name" value="Fumarate_lyase_CS"/>
</dbReference>
<dbReference type="Gene3D" id="1.20.200.10">
    <property type="entry name" value="Fumarase/aspartase (Central domain)"/>
    <property type="match status" value="1"/>
</dbReference>
<protein>
    <recommendedName>
        <fullName evidence="3 5">Argininosuccinate lyase</fullName>
        <shortName evidence="5">ASAL</shortName>
        <ecNumber evidence="3 5">4.3.2.1</ecNumber>
    </recommendedName>
    <alternativeName>
        <fullName evidence="5">Arginosuccinase</fullName>
    </alternativeName>
</protein>
<accession>A0ABX8BCJ3</accession>
<feature type="domain" description="Argininosuccinate lyase C-terminal" evidence="7">
    <location>
        <begin position="369"/>
        <end position="413"/>
    </location>
</feature>
<evidence type="ECO:0000259" key="6">
    <source>
        <dbReference type="Pfam" id="PF00206"/>
    </source>
</evidence>
<evidence type="ECO:0000313" key="8">
    <source>
        <dbReference type="EMBL" id="QUW04629.1"/>
    </source>
</evidence>
<dbReference type="SUPFAM" id="SSF48557">
    <property type="entry name" value="L-aspartase-like"/>
    <property type="match status" value="1"/>
</dbReference>
<gene>
    <name evidence="5 8" type="primary">argH</name>
    <name evidence="8" type="ORF">J8C06_12695</name>
</gene>
<name>A0ABX8BCJ3_9BACT</name>
<dbReference type="EC" id="4.3.2.1" evidence="3 5"/>
<organism evidence="8 9">
    <name type="scientific">Chloracidobacterium validum</name>
    <dbReference type="NCBI Taxonomy" id="2821543"/>
    <lineage>
        <taxon>Bacteria</taxon>
        <taxon>Pseudomonadati</taxon>
        <taxon>Acidobacteriota</taxon>
        <taxon>Terriglobia</taxon>
        <taxon>Terriglobales</taxon>
        <taxon>Acidobacteriaceae</taxon>
        <taxon>Chloracidobacterium</taxon>
    </lineage>
</organism>
<dbReference type="Gene3D" id="1.10.40.30">
    <property type="entry name" value="Fumarase/aspartase (C-terminal domain)"/>
    <property type="match status" value="1"/>
</dbReference>
<dbReference type="HAMAP" id="MF_00006">
    <property type="entry name" value="Arg_succ_lyase"/>
    <property type="match status" value="1"/>
</dbReference>
<dbReference type="InterPro" id="IPR024083">
    <property type="entry name" value="Fumarase/histidase_N"/>
</dbReference>
<evidence type="ECO:0000256" key="4">
    <source>
        <dbReference type="ARBA" id="ARBA00022571"/>
    </source>
</evidence>
<keyword evidence="5 8" id="KW-0456">Lyase</keyword>
<dbReference type="InterPro" id="IPR029419">
    <property type="entry name" value="Arg_succ_lyase_C"/>
</dbReference>
<feature type="domain" description="Fumarate lyase N-terminal" evidence="6">
    <location>
        <begin position="29"/>
        <end position="304"/>
    </location>
</feature>
<evidence type="ECO:0000256" key="2">
    <source>
        <dbReference type="ARBA" id="ARBA00004941"/>
    </source>
</evidence>
<reference evidence="8 9" key="1">
    <citation type="submission" date="2021-03" db="EMBL/GenBank/DDBJ databases">
        <title>Genomic and phenotypic characterization of Chloracidobacterium isolates provides evidence for multiple species.</title>
        <authorList>
            <person name="Saini M.K."/>
            <person name="Costas A.M.G."/>
            <person name="Tank M."/>
            <person name="Bryant D.A."/>
        </authorList>
    </citation>
    <scope>NUCLEOTIDE SEQUENCE [LARGE SCALE GENOMIC DNA]</scope>
    <source>
        <strain evidence="8 9">BV2-C</strain>
    </source>
</reference>
<dbReference type="EMBL" id="CP072649">
    <property type="protein sequence ID" value="QUW04629.1"/>
    <property type="molecule type" value="Genomic_DNA"/>
</dbReference>
<keyword evidence="4 5" id="KW-0055">Arginine biosynthesis</keyword>
<dbReference type="NCBIfam" id="TIGR00838">
    <property type="entry name" value="argH"/>
    <property type="match status" value="1"/>
</dbReference>
<dbReference type="InterPro" id="IPR009049">
    <property type="entry name" value="Argininosuccinate_lyase"/>
</dbReference>
<keyword evidence="5" id="KW-0028">Amino-acid biosynthesis</keyword>
<dbReference type="Proteomes" id="UP000676506">
    <property type="component" value="Chromosome 2"/>
</dbReference>
<dbReference type="PRINTS" id="PR00145">
    <property type="entry name" value="ARGSUCLYASE"/>
</dbReference>